<dbReference type="InterPro" id="IPR036875">
    <property type="entry name" value="Znf_CCHC_sf"/>
</dbReference>
<dbReference type="PROSITE" id="PS50158">
    <property type="entry name" value="ZF_CCHC"/>
    <property type="match status" value="1"/>
</dbReference>
<organism evidence="4">
    <name type="scientific">Tanacetum cinerariifolium</name>
    <name type="common">Dalmatian daisy</name>
    <name type="synonym">Chrysanthemum cinerariifolium</name>
    <dbReference type="NCBI Taxonomy" id="118510"/>
    <lineage>
        <taxon>Eukaryota</taxon>
        <taxon>Viridiplantae</taxon>
        <taxon>Streptophyta</taxon>
        <taxon>Embryophyta</taxon>
        <taxon>Tracheophyta</taxon>
        <taxon>Spermatophyta</taxon>
        <taxon>Magnoliopsida</taxon>
        <taxon>eudicotyledons</taxon>
        <taxon>Gunneridae</taxon>
        <taxon>Pentapetalae</taxon>
        <taxon>asterids</taxon>
        <taxon>campanulids</taxon>
        <taxon>Asterales</taxon>
        <taxon>Asteraceae</taxon>
        <taxon>Asteroideae</taxon>
        <taxon>Anthemideae</taxon>
        <taxon>Anthemidinae</taxon>
        <taxon>Tanacetum</taxon>
    </lineage>
</organism>
<dbReference type="SUPFAM" id="SSF57756">
    <property type="entry name" value="Retrovirus zinc finger-like domains"/>
    <property type="match status" value="1"/>
</dbReference>
<dbReference type="Gene3D" id="4.10.60.10">
    <property type="entry name" value="Zinc finger, CCHC-type"/>
    <property type="match status" value="1"/>
</dbReference>
<dbReference type="InterPro" id="IPR001878">
    <property type="entry name" value="Znf_CCHC"/>
</dbReference>
<dbReference type="Pfam" id="PF13976">
    <property type="entry name" value="gag_pre-integrs"/>
    <property type="match status" value="1"/>
</dbReference>
<dbReference type="Pfam" id="PF00098">
    <property type="entry name" value="zf-CCHC"/>
    <property type="match status" value="1"/>
</dbReference>
<protein>
    <submittedName>
        <fullName evidence="4">Ribonuclease H-like domain-containing protein</fullName>
    </submittedName>
</protein>
<evidence type="ECO:0000313" key="4">
    <source>
        <dbReference type="EMBL" id="GEU86984.1"/>
    </source>
</evidence>
<gene>
    <name evidence="4" type="ORF">Tci_058962</name>
</gene>
<dbReference type="GO" id="GO:0008270">
    <property type="term" value="F:zinc ion binding"/>
    <property type="evidence" value="ECO:0007669"/>
    <property type="project" value="UniProtKB-KW"/>
</dbReference>
<proteinExistence type="predicted"/>
<evidence type="ECO:0000256" key="1">
    <source>
        <dbReference type="PROSITE-ProRule" id="PRU00047"/>
    </source>
</evidence>
<feature type="domain" description="CCHC-type" evidence="3">
    <location>
        <begin position="92"/>
        <end position="107"/>
    </location>
</feature>
<dbReference type="InterPro" id="IPR025724">
    <property type="entry name" value="GAG-pre-integrase_dom"/>
</dbReference>
<feature type="region of interest" description="Disordered" evidence="2">
    <location>
        <begin position="1"/>
        <end position="20"/>
    </location>
</feature>
<comment type="caution">
    <text evidence="4">The sequence shown here is derived from an EMBL/GenBank/DDBJ whole genome shotgun (WGS) entry which is preliminary data.</text>
</comment>
<keyword evidence="1" id="KW-0863">Zinc-finger</keyword>
<evidence type="ECO:0000256" key="2">
    <source>
        <dbReference type="SAM" id="MobiDB-lite"/>
    </source>
</evidence>
<dbReference type="SMART" id="SM00343">
    <property type="entry name" value="ZnF_C2HC"/>
    <property type="match status" value="2"/>
</dbReference>
<evidence type="ECO:0000259" key="3">
    <source>
        <dbReference type="PROSITE" id="PS50158"/>
    </source>
</evidence>
<reference evidence="4" key="1">
    <citation type="journal article" date="2019" name="Sci. Rep.">
        <title>Draft genome of Tanacetum cinerariifolium, the natural source of mosquito coil.</title>
        <authorList>
            <person name="Yamashiro T."/>
            <person name="Shiraishi A."/>
            <person name="Satake H."/>
            <person name="Nakayama K."/>
        </authorList>
    </citation>
    <scope>NUCLEOTIDE SEQUENCE</scope>
</reference>
<name>A0A6L2NR05_TANCI</name>
<dbReference type="Pfam" id="PF22936">
    <property type="entry name" value="Pol_BBD"/>
    <property type="match status" value="1"/>
</dbReference>
<keyword evidence="1" id="KW-0479">Metal-binding</keyword>
<sequence length="526" mass="59976">NDLQNNSSSISENEESTSSILSKPKIKFVKAADSPIVIKSNKDETVRKPSVKYAKMYRKTSKSSNVRGNQRNWNNLKSQQLGKNFLMKNKACFNCGDFDHLSYDCENGATLPKTKLMEGVITKMPITTANEKAHRRLEVKARSTLMIGMKLTINCNETIGFDMSKLECYNYHKRGHFARECRALRNQDNKNKDNSRWSVPMETYTSTALVSCDGLGGYDWSDQTEEGPNYALMAFSSSSSDSEIVENCKKGLGYENYNAVPPSYTGNFMPLTPDLSFTSLDEFVSKPVVENCEAMSSKKEPKVVRKYDDALSIEEWVSDDEEEDVSQPKIEKKIGNPQIDLQDQGVIDNERSRHMTWNMSYLTDYKEINRGYVAFGRNPKGRKIIRKCTIKTSNLDFENVYFVRELKFNLFSVLKMCDKKNSVLYNDTECIVLSPNFKLSDESQVLLRVLRKNNMYSVDSKNIVPKGGLTCLFAKATSDESKVWHRRLGHINFKTFNKLVKGNPVRDLPFKVFENNQTCVASHKGK</sequence>
<accession>A0A6L2NR05</accession>
<dbReference type="GO" id="GO:0003676">
    <property type="term" value="F:nucleic acid binding"/>
    <property type="evidence" value="ECO:0007669"/>
    <property type="project" value="InterPro"/>
</dbReference>
<dbReference type="AlphaFoldDB" id="A0A6L2NR05"/>
<keyword evidence="1" id="KW-0862">Zinc</keyword>
<dbReference type="InterPro" id="IPR054722">
    <property type="entry name" value="PolX-like_BBD"/>
</dbReference>
<dbReference type="EMBL" id="BKCJ010009442">
    <property type="protein sequence ID" value="GEU86984.1"/>
    <property type="molecule type" value="Genomic_DNA"/>
</dbReference>
<feature type="non-terminal residue" evidence="4">
    <location>
        <position position="1"/>
    </location>
</feature>